<dbReference type="InterPro" id="IPR035909">
    <property type="entry name" value="CheB_C"/>
</dbReference>
<proteinExistence type="predicted"/>
<keyword evidence="1 4" id="KW-0378">Hydrolase</keyword>
<evidence type="ECO:0000313" key="7">
    <source>
        <dbReference type="Proteomes" id="UP000239590"/>
    </source>
</evidence>
<dbReference type="PROSITE" id="PS50122">
    <property type="entry name" value="CHEB"/>
    <property type="match status" value="1"/>
</dbReference>
<comment type="caution">
    <text evidence="6">The sequence shown here is derived from an EMBL/GenBank/DDBJ whole genome shotgun (WGS) entry which is preliminary data.</text>
</comment>
<dbReference type="GO" id="GO:0008984">
    <property type="term" value="F:protein-glutamate methylesterase activity"/>
    <property type="evidence" value="ECO:0007669"/>
    <property type="project" value="UniProtKB-EC"/>
</dbReference>
<dbReference type="PANTHER" id="PTHR42872">
    <property type="entry name" value="PROTEIN-GLUTAMATE METHYLESTERASE/PROTEIN-GLUTAMINE GLUTAMINASE"/>
    <property type="match status" value="1"/>
</dbReference>
<dbReference type="OrthoDB" id="1524092at2"/>
<dbReference type="Proteomes" id="UP000239590">
    <property type="component" value="Unassembled WGS sequence"/>
</dbReference>
<reference evidence="7" key="1">
    <citation type="submission" date="2018-02" db="EMBL/GenBank/DDBJ databases">
        <title>Genome sequencing of Solimonas sp. HR-BB.</title>
        <authorList>
            <person name="Lee Y."/>
            <person name="Jeon C.O."/>
        </authorList>
    </citation>
    <scope>NUCLEOTIDE SEQUENCE [LARGE SCALE GENOMIC DNA]</scope>
    <source>
        <strain evidence="7">HR-U</strain>
    </source>
</reference>
<dbReference type="GO" id="GO:0000156">
    <property type="term" value="F:phosphorelay response regulator activity"/>
    <property type="evidence" value="ECO:0007669"/>
    <property type="project" value="InterPro"/>
</dbReference>
<gene>
    <name evidence="6" type="ORF">C5O19_04295</name>
</gene>
<protein>
    <recommendedName>
        <fullName evidence="2">protein-glutamate methylesterase</fullName>
        <ecNumber evidence="2">3.1.1.61</ecNumber>
    </recommendedName>
</protein>
<evidence type="ECO:0000256" key="1">
    <source>
        <dbReference type="ARBA" id="ARBA00022801"/>
    </source>
</evidence>
<dbReference type="InterPro" id="IPR000673">
    <property type="entry name" value="Sig_transdc_resp-reg_Me-estase"/>
</dbReference>
<dbReference type="GO" id="GO:0005737">
    <property type="term" value="C:cytoplasm"/>
    <property type="evidence" value="ECO:0007669"/>
    <property type="project" value="InterPro"/>
</dbReference>
<feature type="active site" evidence="4">
    <location>
        <position position="134"/>
    </location>
</feature>
<dbReference type="PANTHER" id="PTHR42872:SF6">
    <property type="entry name" value="PROTEIN-GLUTAMATE METHYLESTERASE_PROTEIN-GLUTAMINE GLUTAMINASE"/>
    <property type="match status" value="1"/>
</dbReference>
<dbReference type="AlphaFoldDB" id="A0A2S7IMN8"/>
<evidence type="ECO:0000256" key="4">
    <source>
        <dbReference type="PROSITE-ProRule" id="PRU00050"/>
    </source>
</evidence>
<dbReference type="Gene3D" id="3.40.50.180">
    <property type="entry name" value="Methylesterase CheB, C-terminal domain"/>
    <property type="match status" value="1"/>
</dbReference>
<dbReference type="SUPFAM" id="SSF52738">
    <property type="entry name" value="Methylesterase CheB, C-terminal domain"/>
    <property type="match status" value="1"/>
</dbReference>
<accession>A0A2S7IMN8</accession>
<evidence type="ECO:0000313" key="6">
    <source>
        <dbReference type="EMBL" id="PQA58888.1"/>
    </source>
</evidence>
<feature type="active site" evidence="4">
    <location>
        <position position="41"/>
    </location>
</feature>
<evidence type="ECO:0000256" key="3">
    <source>
        <dbReference type="ARBA" id="ARBA00048267"/>
    </source>
</evidence>
<evidence type="ECO:0000259" key="5">
    <source>
        <dbReference type="PROSITE" id="PS50122"/>
    </source>
</evidence>
<dbReference type="Pfam" id="PF01339">
    <property type="entry name" value="CheB_methylest"/>
    <property type="match status" value="1"/>
</dbReference>
<feature type="active site" evidence="4">
    <location>
        <position position="14"/>
    </location>
</feature>
<organism evidence="6 7">
    <name type="scientific">Siphonobacter curvatus</name>
    <dbReference type="NCBI Taxonomy" id="2094562"/>
    <lineage>
        <taxon>Bacteria</taxon>
        <taxon>Pseudomonadati</taxon>
        <taxon>Bacteroidota</taxon>
        <taxon>Cytophagia</taxon>
        <taxon>Cytophagales</taxon>
        <taxon>Cytophagaceae</taxon>
        <taxon>Siphonobacter</taxon>
    </lineage>
</organism>
<feature type="domain" description="CheB-type methylesterase" evidence="5">
    <location>
        <begin position="3"/>
        <end position="188"/>
    </location>
</feature>
<keyword evidence="4" id="KW-0145">Chemotaxis</keyword>
<sequence>MNSLPPEIVVVGGSAGSVSVIIQLLEQLPQDFPFALVLVIHRQKSVPSEMDKVLGFSSNIEVIEPNDKDFVRANRIYLAPQNYHLLIEQDRTFSLDYSEAIYYSRPAIDPAFESAADVYGSRAMGILLSGANQDGSQGLAYLVQQGGRAIVQEPQSCEFPAMPLAGLQVVPQAEVAKPAELINRLFSL</sequence>
<name>A0A2S7IMN8_9BACT</name>
<dbReference type="GO" id="GO:0006935">
    <property type="term" value="P:chemotaxis"/>
    <property type="evidence" value="ECO:0007669"/>
    <property type="project" value="UniProtKB-UniRule"/>
</dbReference>
<dbReference type="EMBL" id="PTRA01000001">
    <property type="protein sequence ID" value="PQA58888.1"/>
    <property type="molecule type" value="Genomic_DNA"/>
</dbReference>
<dbReference type="CDD" id="cd16433">
    <property type="entry name" value="CheB"/>
    <property type="match status" value="1"/>
</dbReference>
<keyword evidence="7" id="KW-1185">Reference proteome</keyword>
<evidence type="ECO:0000256" key="2">
    <source>
        <dbReference type="ARBA" id="ARBA00039140"/>
    </source>
</evidence>
<dbReference type="RefSeq" id="WP_104710055.1">
    <property type="nucleotide sequence ID" value="NZ_PTRA01000001.1"/>
</dbReference>
<dbReference type="EC" id="3.1.1.61" evidence="2"/>
<comment type="catalytic activity">
    <reaction evidence="3">
        <text>[protein]-L-glutamate 5-O-methyl ester + H2O = L-glutamyl-[protein] + methanol + H(+)</text>
        <dbReference type="Rhea" id="RHEA:23236"/>
        <dbReference type="Rhea" id="RHEA-COMP:10208"/>
        <dbReference type="Rhea" id="RHEA-COMP:10311"/>
        <dbReference type="ChEBI" id="CHEBI:15377"/>
        <dbReference type="ChEBI" id="CHEBI:15378"/>
        <dbReference type="ChEBI" id="CHEBI:17790"/>
        <dbReference type="ChEBI" id="CHEBI:29973"/>
        <dbReference type="ChEBI" id="CHEBI:82795"/>
        <dbReference type="EC" id="3.1.1.61"/>
    </reaction>
</comment>